<gene>
    <name evidence="1" type="ORF">C7H79_13765</name>
</gene>
<protein>
    <submittedName>
        <fullName evidence="1">Uncharacterized protein</fullName>
    </submittedName>
</protein>
<comment type="caution">
    <text evidence="1">The sequence shown here is derived from an EMBL/GenBank/DDBJ whole genome shotgun (WGS) entry which is preliminary data.</text>
</comment>
<keyword evidence="2" id="KW-1185">Reference proteome</keyword>
<dbReference type="EMBL" id="PXXU01000054">
    <property type="protein sequence ID" value="PSJ16367.1"/>
    <property type="molecule type" value="Genomic_DNA"/>
</dbReference>
<evidence type="ECO:0000313" key="2">
    <source>
        <dbReference type="Proteomes" id="UP000241912"/>
    </source>
</evidence>
<reference evidence="1 2" key="1">
    <citation type="submission" date="2018-03" db="EMBL/GenBank/DDBJ databases">
        <title>Draft genome of Nitrosomonas supralitoralis APG5.</title>
        <authorList>
            <person name="Urakawa H."/>
            <person name="Lopez J.V."/>
        </authorList>
    </citation>
    <scope>NUCLEOTIDE SEQUENCE [LARGE SCALE GENOMIC DNA]</scope>
    <source>
        <strain evidence="1 2">APG5</strain>
    </source>
</reference>
<dbReference type="AlphaFoldDB" id="A0A2P7NSC6"/>
<dbReference type="Proteomes" id="UP000241912">
    <property type="component" value="Unassembled WGS sequence"/>
</dbReference>
<name>A0A2P7NSC6_9PROT</name>
<dbReference type="OrthoDB" id="8551140at2"/>
<organism evidence="1 2">
    <name type="scientific">Nitrosomonas supralitoralis</name>
    <dbReference type="NCBI Taxonomy" id="2116706"/>
    <lineage>
        <taxon>Bacteria</taxon>
        <taxon>Pseudomonadati</taxon>
        <taxon>Pseudomonadota</taxon>
        <taxon>Betaproteobacteria</taxon>
        <taxon>Nitrosomonadales</taxon>
        <taxon>Nitrosomonadaceae</taxon>
        <taxon>Nitrosomonas</taxon>
    </lineage>
</organism>
<evidence type="ECO:0000313" key="1">
    <source>
        <dbReference type="EMBL" id="PSJ16367.1"/>
    </source>
</evidence>
<proteinExistence type="predicted"/>
<dbReference type="RefSeq" id="WP_106707822.1">
    <property type="nucleotide sequence ID" value="NZ_PXXU01000054.1"/>
</dbReference>
<accession>A0A2P7NSC6</accession>
<sequence>MIKRVMILDKLSEQIVAEYPIELVGDDIKEDFFAEAWDHAVDDGLVDEFNRSNYYMQFVEENIL</sequence>